<evidence type="ECO:0000256" key="2">
    <source>
        <dbReference type="SAM" id="SignalP"/>
    </source>
</evidence>
<evidence type="ECO:0000313" key="5">
    <source>
        <dbReference type="Proteomes" id="UP001265746"/>
    </source>
</evidence>
<keyword evidence="1" id="KW-0175">Coiled coil</keyword>
<evidence type="ECO:0000256" key="1">
    <source>
        <dbReference type="SAM" id="Coils"/>
    </source>
</evidence>
<protein>
    <recommendedName>
        <fullName evidence="3">NACHT-NTPase and P-loop NTPases N-terminal domain-containing protein</fullName>
    </recommendedName>
</protein>
<sequence>MDPVTAIGLASAILAFVDFSWSLVRGAGDVYRSPSGASQENTSIGTIIADLEDVADNINTDIQGRGKHENALTALAKGCEDLSKELLQVLEKLKKRSDSKREALKATLRSMRKEKEVASIEKRLAASNLLSKNN</sequence>
<keyword evidence="2" id="KW-0732">Signal</keyword>
<name>A0AAD9SMV8_PHOAM</name>
<reference evidence="4" key="1">
    <citation type="submission" date="2023-06" db="EMBL/GenBank/DDBJ databases">
        <authorList>
            <person name="Noh H."/>
        </authorList>
    </citation>
    <scope>NUCLEOTIDE SEQUENCE</scope>
    <source>
        <strain evidence="4">DUCC20226</strain>
    </source>
</reference>
<feature type="coiled-coil region" evidence="1">
    <location>
        <begin position="76"/>
        <end position="121"/>
    </location>
</feature>
<proteinExistence type="predicted"/>
<evidence type="ECO:0000259" key="3">
    <source>
        <dbReference type="Pfam" id="PF17107"/>
    </source>
</evidence>
<accession>A0AAD9SMV8</accession>
<feature type="chain" id="PRO_5042134601" description="NACHT-NTPase and P-loop NTPases N-terminal domain-containing protein" evidence="2">
    <location>
        <begin position="27"/>
        <end position="134"/>
    </location>
</feature>
<feature type="domain" description="NACHT-NTPase and P-loop NTPases N-terminal" evidence="3">
    <location>
        <begin position="11"/>
        <end position="124"/>
    </location>
</feature>
<dbReference type="EMBL" id="JAUJFL010000002">
    <property type="protein sequence ID" value="KAK2611555.1"/>
    <property type="molecule type" value="Genomic_DNA"/>
</dbReference>
<organism evidence="4 5">
    <name type="scientific">Phomopsis amygdali</name>
    <name type="common">Fusicoccum amygdali</name>
    <dbReference type="NCBI Taxonomy" id="1214568"/>
    <lineage>
        <taxon>Eukaryota</taxon>
        <taxon>Fungi</taxon>
        <taxon>Dikarya</taxon>
        <taxon>Ascomycota</taxon>
        <taxon>Pezizomycotina</taxon>
        <taxon>Sordariomycetes</taxon>
        <taxon>Sordariomycetidae</taxon>
        <taxon>Diaporthales</taxon>
        <taxon>Diaporthaceae</taxon>
        <taxon>Diaporthe</taxon>
    </lineage>
</organism>
<comment type="caution">
    <text evidence="4">The sequence shown here is derived from an EMBL/GenBank/DDBJ whole genome shotgun (WGS) entry which is preliminary data.</text>
</comment>
<feature type="signal peptide" evidence="2">
    <location>
        <begin position="1"/>
        <end position="26"/>
    </location>
</feature>
<gene>
    <name evidence="4" type="ORF">N8I77_004888</name>
</gene>
<evidence type="ECO:0000313" key="4">
    <source>
        <dbReference type="EMBL" id="KAK2611555.1"/>
    </source>
</evidence>
<dbReference type="AlphaFoldDB" id="A0AAD9SMV8"/>
<dbReference type="InterPro" id="IPR031352">
    <property type="entry name" value="SesA"/>
</dbReference>
<dbReference type="Pfam" id="PF17107">
    <property type="entry name" value="SesA"/>
    <property type="match status" value="1"/>
</dbReference>
<keyword evidence="5" id="KW-1185">Reference proteome</keyword>
<dbReference type="Proteomes" id="UP001265746">
    <property type="component" value="Unassembled WGS sequence"/>
</dbReference>